<accession>A0ABQ8QYZ8</accession>
<name>A0ABQ8QYZ8_FUSEQ</name>
<comment type="caution">
    <text evidence="1">The sequence shown here is derived from an EMBL/GenBank/DDBJ whole genome shotgun (WGS) entry which is preliminary data.</text>
</comment>
<protein>
    <submittedName>
        <fullName evidence="1">Uncharacterized protein</fullName>
    </submittedName>
</protein>
<proteinExistence type="predicted"/>
<dbReference type="Gene3D" id="3.30.420.40">
    <property type="match status" value="1"/>
</dbReference>
<dbReference type="PANTHER" id="PTHR14187">
    <property type="entry name" value="ALPHA KINASE/ELONGATION FACTOR 2 KINASE"/>
    <property type="match status" value="1"/>
</dbReference>
<gene>
    <name evidence="1" type="ORF">NW768_010895</name>
</gene>
<keyword evidence="2" id="KW-1185">Reference proteome</keyword>
<dbReference type="CDD" id="cd10170">
    <property type="entry name" value="ASKHA_NBD_HSP70"/>
    <property type="match status" value="1"/>
</dbReference>
<organism evidence="1 2">
    <name type="scientific">Fusarium equiseti</name>
    <name type="common">Fusarium scirpi</name>
    <dbReference type="NCBI Taxonomy" id="61235"/>
    <lineage>
        <taxon>Eukaryota</taxon>
        <taxon>Fungi</taxon>
        <taxon>Dikarya</taxon>
        <taxon>Ascomycota</taxon>
        <taxon>Pezizomycotina</taxon>
        <taxon>Sordariomycetes</taxon>
        <taxon>Hypocreomycetidae</taxon>
        <taxon>Hypocreales</taxon>
        <taxon>Nectriaceae</taxon>
        <taxon>Fusarium</taxon>
        <taxon>Fusarium incarnatum-equiseti species complex</taxon>
    </lineage>
</organism>
<sequence length="407" mass="46280">MHRYSARMPPIHNMPLTRKAPFDDLDRFFEKFVAVGIDFGTTYTGVSWARSNDPKDINSITGWPSSDHRSKNEIQVPTLYDLASHKWGYEITPDMKPMKWFELLLLRKEDLTKEAGGDSVQLKQTLEILDTIGRDITPVKLVGLYLKKVWHHTYTTLRSMIDIDNLPLRVAITVPAIWPDYAKSSMREAARLAGITDHRAIGETTLITVEEPEAAALASVFQRNSFFEIKRNDSFVDVISYKVVCEQPFKLEECIPGRGKLDGAFLIDQAFFAYLRGKARLKIKSLTASDYNGFILKEWELGAKRSFSSADEPEFYNLHPPSDAYGTIARIRKKETLVISKLDMVSFFNRSLTGIRHLVGDQYKQVRLVTGEDPKRILLVGGLGSSEYIYNTLNESFNNKVLRPSEG</sequence>
<dbReference type="SUPFAM" id="SSF53067">
    <property type="entry name" value="Actin-like ATPase domain"/>
    <property type="match status" value="2"/>
</dbReference>
<dbReference type="Proteomes" id="UP001152024">
    <property type="component" value="Unassembled WGS sequence"/>
</dbReference>
<evidence type="ECO:0000313" key="1">
    <source>
        <dbReference type="EMBL" id="KAJ4117532.1"/>
    </source>
</evidence>
<dbReference type="EMBL" id="JAOQBH010000024">
    <property type="protein sequence ID" value="KAJ4117532.1"/>
    <property type="molecule type" value="Genomic_DNA"/>
</dbReference>
<dbReference type="PANTHER" id="PTHR14187:SF5">
    <property type="entry name" value="HEAT SHOCK 70 KDA PROTEIN 12A"/>
    <property type="match status" value="1"/>
</dbReference>
<evidence type="ECO:0000313" key="2">
    <source>
        <dbReference type="Proteomes" id="UP001152024"/>
    </source>
</evidence>
<reference evidence="1" key="1">
    <citation type="submission" date="2022-09" db="EMBL/GenBank/DDBJ databases">
        <title>Fusarium specimens isolated from Avocado Roots.</title>
        <authorList>
            <person name="Stajich J."/>
            <person name="Roper C."/>
            <person name="Heimlech-Rivalta G."/>
        </authorList>
    </citation>
    <scope>NUCLEOTIDE SEQUENCE</scope>
    <source>
        <strain evidence="1">CF00095</strain>
    </source>
</reference>
<dbReference type="InterPro" id="IPR043129">
    <property type="entry name" value="ATPase_NBD"/>
</dbReference>